<evidence type="ECO:0000313" key="1">
    <source>
        <dbReference type="EMBL" id="MBW87227.1"/>
    </source>
</evidence>
<protein>
    <submittedName>
        <fullName evidence="1">Uncharacterized protein</fullName>
    </submittedName>
</protein>
<proteinExistence type="predicted"/>
<dbReference type="AlphaFoldDB" id="A0A2P2J1A2"/>
<name>A0A2P2J1A2_RHIMU</name>
<dbReference type="EMBL" id="GGEC01006744">
    <property type="protein sequence ID" value="MBW87227.1"/>
    <property type="molecule type" value="Transcribed_RNA"/>
</dbReference>
<sequence length="39" mass="4244">MVVLVIRLKGASRSQYTTHSFSILLDCGKNAFGGELSML</sequence>
<reference evidence="1" key="1">
    <citation type="submission" date="2018-02" db="EMBL/GenBank/DDBJ databases">
        <title>Rhizophora mucronata_Transcriptome.</title>
        <authorList>
            <person name="Meera S.P."/>
            <person name="Sreeshan A."/>
            <person name="Augustine A."/>
        </authorList>
    </citation>
    <scope>NUCLEOTIDE SEQUENCE</scope>
    <source>
        <tissue evidence="1">Leaf</tissue>
    </source>
</reference>
<organism evidence="1">
    <name type="scientific">Rhizophora mucronata</name>
    <name type="common">Asiatic mangrove</name>
    <dbReference type="NCBI Taxonomy" id="61149"/>
    <lineage>
        <taxon>Eukaryota</taxon>
        <taxon>Viridiplantae</taxon>
        <taxon>Streptophyta</taxon>
        <taxon>Embryophyta</taxon>
        <taxon>Tracheophyta</taxon>
        <taxon>Spermatophyta</taxon>
        <taxon>Magnoliopsida</taxon>
        <taxon>eudicotyledons</taxon>
        <taxon>Gunneridae</taxon>
        <taxon>Pentapetalae</taxon>
        <taxon>rosids</taxon>
        <taxon>fabids</taxon>
        <taxon>Malpighiales</taxon>
        <taxon>Rhizophoraceae</taxon>
        <taxon>Rhizophora</taxon>
    </lineage>
</organism>
<accession>A0A2P2J1A2</accession>